<evidence type="ECO:0000313" key="2">
    <source>
        <dbReference type="Proteomes" id="UP000316371"/>
    </source>
</evidence>
<keyword evidence="2" id="KW-1185">Reference proteome</keyword>
<reference evidence="1 2" key="1">
    <citation type="submission" date="2019-07" db="EMBL/GenBank/DDBJ databases">
        <title>Novel species of Flavobacterium.</title>
        <authorList>
            <person name="Liu Q."/>
            <person name="Xin Y.-H."/>
        </authorList>
    </citation>
    <scope>NUCLEOTIDE SEQUENCE [LARGE SCALE GENOMIC DNA]</scope>
    <source>
        <strain evidence="1 2">LB1R34</strain>
    </source>
</reference>
<comment type="caution">
    <text evidence="1">The sequence shown here is derived from an EMBL/GenBank/DDBJ whole genome shotgun (WGS) entry which is preliminary data.</text>
</comment>
<dbReference type="RefSeq" id="WP_144256576.1">
    <property type="nucleotide sequence ID" value="NZ_VJZT01000009.1"/>
</dbReference>
<organism evidence="1 2">
    <name type="scientific">Flavobacterium restrictum</name>
    <dbReference type="NCBI Taxonomy" id="2594428"/>
    <lineage>
        <taxon>Bacteria</taxon>
        <taxon>Pseudomonadati</taxon>
        <taxon>Bacteroidota</taxon>
        <taxon>Flavobacteriia</taxon>
        <taxon>Flavobacteriales</taxon>
        <taxon>Flavobacteriaceae</taxon>
        <taxon>Flavobacterium</taxon>
    </lineage>
</organism>
<protein>
    <submittedName>
        <fullName evidence="1">Uncharacterized protein</fullName>
    </submittedName>
</protein>
<dbReference type="AlphaFoldDB" id="A0A553E2Y4"/>
<accession>A0A553E2Y4</accession>
<sequence length="147" mass="16158">MYLQDLNLNSIDYAVLKTDLINGITEEEVPSEEEVKLALASMYTLANTKISSLYYRDVVAVNDAKKQHFSFHLAGNTLWMNLKKFLAHELPHNASLSTIIDTIIDYLSSVISGGVIISFLVQKVVKYVASVDYAAGVPVAVVGYATV</sequence>
<gene>
    <name evidence="1" type="ORF">FNW21_09870</name>
</gene>
<dbReference type="Proteomes" id="UP000316371">
    <property type="component" value="Unassembled WGS sequence"/>
</dbReference>
<name>A0A553E2Y4_9FLAO</name>
<proteinExistence type="predicted"/>
<evidence type="ECO:0000313" key="1">
    <source>
        <dbReference type="EMBL" id="TRX39233.1"/>
    </source>
</evidence>
<dbReference type="OrthoDB" id="9857962at2"/>
<dbReference type="EMBL" id="VJZT01000009">
    <property type="protein sequence ID" value="TRX39233.1"/>
    <property type="molecule type" value="Genomic_DNA"/>
</dbReference>